<dbReference type="Gene3D" id="3.40.800.20">
    <property type="entry name" value="Histone deacetylase domain"/>
    <property type="match status" value="1"/>
</dbReference>
<dbReference type="Proteomes" id="UP001497453">
    <property type="component" value="Chromosome 3"/>
</dbReference>
<keyword evidence="5" id="KW-0378">Hydrolase</keyword>
<keyword evidence="8" id="KW-0804">Transcription</keyword>
<evidence type="ECO:0000256" key="6">
    <source>
        <dbReference type="ARBA" id="ARBA00022853"/>
    </source>
</evidence>
<evidence type="ECO:0000256" key="4">
    <source>
        <dbReference type="ARBA" id="ARBA00022491"/>
    </source>
</evidence>
<evidence type="ECO:0000256" key="2">
    <source>
        <dbReference type="ARBA" id="ARBA00006457"/>
    </source>
</evidence>
<keyword evidence="12" id="KW-1185">Reference proteome</keyword>
<dbReference type="EMBL" id="OZ037946">
    <property type="protein sequence ID" value="CAL1703159.1"/>
    <property type="molecule type" value="Genomic_DNA"/>
</dbReference>
<keyword evidence="4" id="KW-0678">Repressor</keyword>
<keyword evidence="7" id="KW-0805">Transcription regulation</keyword>
<dbReference type="PRINTS" id="PR01270">
    <property type="entry name" value="HDASUPER"/>
</dbReference>
<protein>
    <recommendedName>
        <fullName evidence="3">histone deacetylase</fullName>
        <ecNumber evidence="3">3.5.1.98</ecNumber>
    </recommendedName>
</protein>
<evidence type="ECO:0000256" key="7">
    <source>
        <dbReference type="ARBA" id="ARBA00023015"/>
    </source>
</evidence>
<accession>A0ABP1D7M8</accession>
<comment type="similarity">
    <text evidence="2">Belongs to the histone deacetylase family. HD type 1 subfamily.</text>
</comment>
<keyword evidence="6" id="KW-0156">Chromatin regulator</keyword>
<dbReference type="InterPro" id="IPR023801">
    <property type="entry name" value="His_deacetylse_dom"/>
</dbReference>
<organism evidence="11 12">
    <name type="scientific">Somion occarium</name>
    <dbReference type="NCBI Taxonomy" id="3059160"/>
    <lineage>
        <taxon>Eukaryota</taxon>
        <taxon>Fungi</taxon>
        <taxon>Dikarya</taxon>
        <taxon>Basidiomycota</taxon>
        <taxon>Agaricomycotina</taxon>
        <taxon>Agaricomycetes</taxon>
        <taxon>Polyporales</taxon>
        <taxon>Cerrenaceae</taxon>
        <taxon>Somion</taxon>
    </lineage>
</organism>
<dbReference type="PANTHER" id="PTHR10625">
    <property type="entry name" value="HISTONE DEACETYLASE HDAC1-RELATED"/>
    <property type="match status" value="1"/>
</dbReference>
<proteinExistence type="inferred from homology"/>
<evidence type="ECO:0000313" key="11">
    <source>
        <dbReference type="EMBL" id="CAL1703159.1"/>
    </source>
</evidence>
<reference evidence="12" key="1">
    <citation type="submission" date="2024-04" db="EMBL/GenBank/DDBJ databases">
        <authorList>
            <person name="Shaw F."/>
            <person name="Minotto A."/>
        </authorList>
    </citation>
    <scope>NUCLEOTIDE SEQUENCE [LARGE SCALE GENOMIC DNA]</scope>
</reference>
<evidence type="ECO:0000256" key="1">
    <source>
        <dbReference type="ARBA" id="ARBA00004123"/>
    </source>
</evidence>
<dbReference type="InterPro" id="IPR000286">
    <property type="entry name" value="HDACs"/>
</dbReference>
<dbReference type="PANTHER" id="PTHR10625:SF14">
    <property type="entry name" value="HISTONE DEACETYLASE 8"/>
    <property type="match status" value="1"/>
</dbReference>
<name>A0ABP1D7M8_9APHY</name>
<evidence type="ECO:0000256" key="5">
    <source>
        <dbReference type="ARBA" id="ARBA00022801"/>
    </source>
</evidence>
<gene>
    <name evidence="11" type="ORF">GFSPODELE1_LOCUS4425</name>
</gene>
<evidence type="ECO:0000256" key="9">
    <source>
        <dbReference type="ARBA" id="ARBA00023242"/>
    </source>
</evidence>
<sequence length="433" mass="47343">MSDFVVAYVLSNELVKVSSQLPSNKNRSLLVHSLVKELGLLSPRSSNSQCSRLQLLRPNLASANDLSSYHARDYLDYVLNCNHFSNDGTPFDAEKAAEYGIEEDCPWFQGLPAYIRLVGGASLTAANTLVQGQADIAINWDGGRHHAQKSQASGFCYVADCVLALLALKRSRLPSSLETVVSPNVSLRKPRIMYLDLDLHFSDGVSHAFYNTPETPQILTLSIHHAAPGFFPISPLSLLPPSEPSSSFDPFTLSVPLAVGASSQTFFSVWNGCVERVKDAFQPDYVVVQCGVDGLAGDSYGIWNWSLGGHEDVTGAEEGSLGWCVEKVCHTWGCKTLLLGGGGYNSPNAARAWAYLTSIALSRPLPLSTHIPDHTFFPLYAPSFTLDVPPNTLSDENTVMYLEDIRDRFDWVCEGIRERLTTFMTGASGNRKS</sequence>
<evidence type="ECO:0000259" key="10">
    <source>
        <dbReference type="Pfam" id="PF00850"/>
    </source>
</evidence>
<comment type="subcellular location">
    <subcellularLocation>
        <location evidence="1">Nucleus</location>
    </subcellularLocation>
</comment>
<evidence type="ECO:0000256" key="3">
    <source>
        <dbReference type="ARBA" id="ARBA00012111"/>
    </source>
</evidence>
<dbReference type="InterPro" id="IPR037138">
    <property type="entry name" value="His_deacetylse_dom_sf"/>
</dbReference>
<evidence type="ECO:0000256" key="8">
    <source>
        <dbReference type="ARBA" id="ARBA00023163"/>
    </source>
</evidence>
<dbReference type="SUPFAM" id="SSF52768">
    <property type="entry name" value="Arginase/deacetylase"/>
    <property type="match status" value="1"/>
</dbReference>
<dbReference type="EC" id="3.5.1.98" evidence="3"/>
<dbReference type="InterPro" id="IPR023696">
    <property type="entry name" value="Ureohydrolase_dom_sf"/>
</dbReference>
<keyword evidence="9" id="KW-0539">Nucleus</keyword>
<feature type="domain" description="Histone deacetylase" evidence="10">
    <location>
        <begin position="22"/>
        <end position="358"/>
    </location>
</feature>
<evidence type="ECO:0000313" key="12">
    <source>
        <dbReference type="Proteomes" id="UP001497453"/>
    </source>
</evidence>
<dbReference type="Pfam" id="PF00850">
    <property type="entry name" value="Hist_deacetyl"/>
    <property type="match status" value="1"/>
</dbReference>